<name>A0ABN2FY25_9MICO</name>
<protein>
    <submittedName>
        <fullName evidence="2">Uncharacterized protein</fullName>
    </submittedName>
</protein>
<gene>
    <name evidence="2" type="ORF">GCM10009807_02080</name>
</gene>
<reference evidence="2 3" key="1">
    <citation type="journal article" date="2019" name="Int. J. Syst. Evol. Microbiol.">
        <title>The Global Catalogue of Microorganisms (GCM) 10K type strain sequencing project: providing services to taxonomists for standard genome sequencing and annotation.</title>
        <authorList>
            <consortium name="The Broad Institute Genomics Platform"/>
            <consortium name="The Broad Institute Genome Sequencing Center for Infectious Disease"/>
            <person name="Wu L."/>
            <person name="Ma J."/>
        </authorList>
    </citation>
    <scope>NUCLEOTIDE SEQUENCE [LARGE SCALE GENOMIC DNA]</scope>
    <source>
        <strain evidence="2 3">JCM 15575</strain>
    </source>
</reference>
<comment type="caution">
    <text evidence="2">The sequence shown here is derived from an EMBL/GenBank/DDBJ whole genome shotgun (WGS) entry which is preliminary data.</text>
</comment>
<feature type="transmembrane region" description="Helical" evidence="1">
    <location>
        <begin position="45"/>
        <end position="65"/>
    </location>
</feature>
<keyword evidence="1" id="KW-1133">Transmembrane helix</keyword>
<accession>A0ABN2FY25</accession>
<dbReference type="EMBL" id="BAAAPK010000001">
    <property type="protein sequence ID" value="GAA1661884.1"/>
    <property type="molecule type" value="Genomic_DNA"/>
</dbReference>
<sequence>MNDDELGIHIRDAAPQVTVPTGLASHRAQILAEARGRRGRRLRMWAAGVAASAVLVGGGSVAMAGGGNETPWGWVADNVFSIGRTDGSACFQGIVVTWAGLAEDDPLVQDAKAIVSGIDLSSLDTTAEEAEIRAELAASEPVEHLDGQVKRIEMSDAEITQKAIHQLVAEQLWAGLGDRVYDMEPGREVSLSSQTSDCS</sequence>
<evidence type="ECO:0000313" key="3">
    <source>
        <dbReference type="Proteomes" id="UP001500596"/>
    </source>
</evidence>
<evidence type="ECO:0000313" key="2">
    <source>
        <dbReference type="EMBL" id="GAA1661884.1"/>
    </source>
</evidence>
<evidence type="ECO:0000256" key="1">
    <source>
        <dbReference type="SAM" id="Phobius"/>
    </source>
</evidence>
<keyword evidence="1" id="KW-0812">Transmembrane</keyword>
<keyword evidence="1" id="KW-0472">Membrane</keyword>
<keyword evidence="3" id="KW-1185">Reference proteome</keyword>
<organism evidence="2 3">
    <name type="scientific">Microbacterium lacus</name>
    <dbReference type="NCBI Taxonomy" id="415217"/>
    <lineage>
        <taxon>Bacteria</taxon>
        <taxon>Bacillati</taxon>
        <taxon>Actinomycetota</taxon>
        <taxon>Actinomycetes</taxon>
        <taxon>Micrococcales</taxon>
        <taxon>Microbacteriaceae</taxon>
        <taxon>Microbacterium</taxon>
    </lineage>
</organism>
<dbReference type="RefSeq" id="WP_344050701.1">
    <property type="nucleotide sequence ID" value="NZ_BAAAPK010000001.1"/>
</dbReference>
<dbReference type="Proteomes" id="UP001500596">
    <property type="component" value="Unassembled WGS sequence"/>
</dbReference>
<proteinExistence type="predicted"/>